<evidence type="ECO:0000256" key="1">
    <source>
        <dbReference type="ARBA" id="ARBA00004613"/>
    </source>
</evidence>
<comment type="caution">
    <text evidence="5">The sequence shown here is derived from an EMBL/GenBank/DDBJ whole genome shotgun (WGS) entry which is preliminary data.</text>
</comment>
<evidence type="ECO:0000256" key="3">
    <source>
        <dbReference type="ARBA" id="ARBA00022729"/>
    </source>
</evidence>
<proteinExistence type="predicted"/>
<dbReference type="Proteomes" id="UP001589797">
    <property type="component" value="Unassembled WGS sequence"/>
</dbReference>
<protein>
    <submittedName>
        <fullName evidence="5">SdrD B-like domain-containing protein</fullName>
    </submittedName>
</protein>
<evidence type="ECO:0000313" key="5">
    <source>
        <dbReference type="EMBL" id="MFC0262426.1"/>
    </source>
</evidence>
<dbReference type="EMBL" id="JBHLWI010000016">
    <property type="protein sequence ID" value="MFC0262426.1"/>
    <property type="molecule type" value="Genomic_DNA"/>
</dbReference>
<dbReference type="Gene3D" id="2.60.40.10">
    <property type="entry name" value="Immunoglobulins"/>
    <property type="match status" value="1"/>
</dbReference>
<dbReference type="SUPFAM" id="SSF117074">
    <property type="entry name" value="Hypothetical protein PA1324"/>
    <property type="match status" value="1"/>
</dbReference>
<dbReference type="InterPro" id="IPR033764">
    <property type="entry name" value="Sdr_B"/>
</dbReference>
<dbReference type="InterPro" id="IPR013783">
    <property type="entry name" value="Ig-like_fold"/>
</dbReference>
<comment type="subcellular location">
    <subcellularLocation>
        <location evidence="1">Secreted</location>
    </subcellularLocation>
</comment>
<accession>A0ABV6FRR3</accession>
<sequence length="470" mass="50799">MKRTVKNLALWVSAGFILYSCEMSSLLEDDKVIDLLEEGVNVSQGGSESFRMAALGTDLDYPDYITDELNARSSVLINTYNIEFLSRVVNDSNADNITTTFNYRVSGTGIQPSLDSFFLEVPECAVSPLSWTPSNASSFNEGYIKWNSSVTPNSTQNYAVTYPGIVGIGLTEAVVTKGSNSQSGVVLGPCEGIFTLQGSIYIDSNEDGSKQNSESGLSGFPIQLINNDNGNVITTIQTEANGSFLFYVFEGSFTVKVVTDLINRNYNPTGEIELNVGFVNKDETGLDFGYLIDSQKMIKEFEDGTIPLDTKDSKFWTAELRNPGKGQSQYNRAQMLDILVKIEGLLLPVPFNFGSDKIATALSIITKPIKTELDAYLQQLLTAELNIVSGRGAKTLDSNGNVISDDKFNEALLRYAEPIACSALGACDSGSTSNARVITSSTINASTSGSLRDGTEVLSSFNGTGGIRIR</sequence>
<name>A0ABV6FRR3_9BACT</name>
<keyword evidence="3" id="KW-0732">Signal</keyword>
<feature type="domain" description="SD-repeat containing protein B" evidence="4">
    <location>
        <begin position="200"/>
        <end position="259"/>
    </location>
</feature>
<reference evidence="5 6" key="1">
    <citation type="submission" date="2024-09" db="EMBL/GenBank/DDBJ databases">
        <authorList>
            <person name="Sun Q."/>
            <person name="Mori K."/>
        </authorList>
    </citation>
    <scope>NUCLEOTIDE SEQUENCE [LARGE SCALE GENOMIC DNA]</scope>
    <source>
        <strain evidence="5 6">CCM 7650</strain>
    </source>
</reference>
<dbReference type="RefSeq" id="WP_382386869.1">
    <property type="nucleotide sequence ID" value="NZ_JBHLWI010000016.1"/>
</dbReference>
<evidence type="ECO:0000313" key="6">
    <source>
        <dbReference type="Proteomes" id="UP001589797"/>
    </source>
</evidence>
<gene>
    <name evidence="5" type="ORF">ACFFIP_06995</name>
</gene>
<evidence type="ECO:0000256" key="2">
    <source>
        <dbReference type="ARBA" id="ARBA00022525"/>
    </source>
</evidence>
<evidence type="ECO:0000259" key="4">
    <source>
        <dbReference type="Pfam" id="PF17210"/>
    </source>
</evidence>
<keyword evidence="6" id="KW-1185">Reference proteome</keyword>
<dbReference type="Pfam" id="PF17210">
    <property type="entry name" value="SdrD_B"/>
    <property type="match status" value="1"/>
</dbReference>
<keyword evidence="2" id="KW-0964">Secreted</keyword>
<dbReference type="PROSITE" id="PS51257">
    <property type="entry name" value="PROKAR_LIPOPROTEIN"/>
    <property type="match status" value="1"/>
</dbReference>
<organism evidence="5 6">
    <name type="scientific">Fontibacter flavus</name>
    <dbReference type="NCBI Taxonomy" id="654838"/>
    <lineage>
        <taxon>Bacteria</taxon>
        <taxon>Pseudomonadati</taxon>
        <taxon>Bacteroidota</taxon>
        <taxon>Cytophagia</taxon>
        <taxon>Cytophagales</taxon>
        <taxon>Cyclobacteriaceae</taxon>
        <taxon>Fontibacter</taxon>
    </lineage>
</organism>